<dbReference type="EMBL" id="MDHN01000037">
    <property type="protein sequence ID" value="OFC69728.1"/>
    <property type="molecule type" value="Genomic_DNA"/>
</dbReference>
<gene>
    <name evidence="3" type="ORF">BFC18_16815</name>
</gene>
<feature type="chain" id="PRO_5009209474" description="DUF4382 domain-containing protein" evidence="1">
    <location>
        <begin position="38"/>
        <end position="334"/>
    </location>
</feature>
<dbReference type="InterPro" id="IPR025491">
    <property type="entry name" value="DUF4382"/>
</dbReference>
<comment type="caution">
    <text evidence="3">The sequence shown here is derived from an EMBL/GenBank/DDBJ whole genome shotgun (WGS) entry which is preliminary data.</text>
</comment>
<accession>A0A1E7Z876</accession>
<evidence type="ECO:0000313" key="3">
    <source>
        <dbReference type="EMBL" id="OFC69728.1"/>
    </source>
</evidence>
<dbReference type="STRING" id="1656094.BFC18_16815"/>
<keyword evidence="1" id="KW-0732">Signal</keyword>
<keyword evidence="4" id="KW-1185">Reference proteome</keyword>
<feature type="domain" description="DUF4382" evidence="2">
    <location>
        <begin position="59"/>
        <end position="196"/>
    </location>
</feature>
<evidence type="ECO:0000259" key="2">
    <source>
        <dbReference type="Pfam" id="PF14321"/>
    </source>
</evidence>
<evidence type="ECO:0000313" key="4">
    <source>
        <dbReference type="Proteomes" id="UP000175691"/>
    </source>
</evidence>
<dbReference type="Pfam" id="PF14321">
    <property type="entry name" value="DUF4382"/>
    <property type="match status" value="1"/>
</dbReference>
<evidence type="ECO:0000256" key="1">
    <source>
        <dbReference type="SAM" id="SignalP"/>
    </source>
</evidence>
<dbReference type="AlphaFoldDB" id="A0A1E7Z876"/>
<dbReference type="Proteomes" id="UP000175691">
    <property type="component" value="Unassembled WGS sequence"/>
</dbReference>
<dbReference type="RefSeq" id="WP_070126526.1">
    <property type="nucleotide sequence ID" value="NZ_MDHN01000037.1"/>
</dbReference>
<protein>
    <recommendedName>
        <fullName evidence="2">DUF4382 domain-containing protein</fullName>
    </recommendedName>
</protein>
<reference evidence="3 4" key="1">
    <citation type="submission" date="2016-08" db="EMBL/GenBank/DDBJ databases">
        <authorList>
            <person name="Seilhamer J.J."/>
        </authorList>
    </citation>
    <scope>NUCLEOTIDE SEQUENCE [LARGE SCALE GENOMIC DNA]</scope>
    <source>
        <strain evidence="3 4">KCTC 42603</strain>
    </source>
</reference>
<feature type="signal peptide" evidence="1">
    <location>
        <begin position="1"/>
        <end position="37"/>
    </location>
</feature>
<sequence>MKATLPIKATTIHSRITKGLRHCRVPAVLLSSSLLIAACGGGGGSSDTTANDTEEFVTNFTLNVSDAPVDFAREVIVYFDTVELIGDGEPVVIDVTEEDGLPLEVDLLQLQGTAYKSIIDGIDIPSGVYTQVRIPILEQSYVVMQDGTYPLSVPSGEVKLDGFTAEVNEQQTFTVEFDLRKSLVNPVGQEEVFLKPRGIRLVDNSEAGSVEGKVDIGVVTHPDCAIKTDYTQGNAVYVFEGIGLDPDSLGDDADPSATDTEFRPIATATVNADETSDEMTYGVGYLEAGDYTLALTCLANFDNPEADDGYDFTFLTVKEVSVAANEVVTVNFDN</sequence>
<proteinExistence type="predicted"/>
<organism evidence="3 4">
    <name type="scientific">Alteromonas confluentis</name>
    <dbReference type="NCBI Taxonomy" id="1656094"/>
    <lineage>
        <taxon>Bacteria</taxon>
        <taxon>Pseudomonadati</taxon>
        <taxon>Pseudomonadota</taxon>
        <taxon>Gammaproteobacteria</taxon>
        <taxon>Alteromonadales</taxon>
        <taxon>Alteromonadaceae</taxon>
        <taxon>Alteromonas/Salinimonas group</taxon>
        <taxon>Alteromonas</taxon>
    </lineage>
</organism>
<name>A0A1E7Z876_9ALTE</name>